<dbReference type="Proteomes" id="UP000014393">
    <property type="component" value="Unassembled WGS sequence"/>
</dbReference>
<dbReference type="Pfam" id="PF00188">
    <property type="entry name" value="CAP"/>
    <property type="match status" value="1"/>
</dbReference>
<dbReference type="PATRIC" id="fig|883067.3.peg.568"/>
<dbReference type="InterPro" id="IPR035940">
    <property type="entry name" value="CAP_sf"/>
</dbReference>
<name>S2WI45_9ACTO</name>
<feature type="region of interest" description="Disordered" evidence="2">
    <location>
        <begin position="493"/>
        <end position="517"/>
    </location>
</feature>
<evidence type="ECO:0000313" key="5">
    <source>
        <dbReference type="EMBL" id="EPD27574.1"/>
    </source>
</evidence>
<sequence length="745" mass="78773">MRTSALLMTGALLVPLAAQALPVISPAPAAASESTPGDNSAAQLAEARARLAAAIAARDSILTEMKESGASTADIQSAAQAYARANAQAEAAQQAYDAAVAKASGFDSAKKGYDDAAAAMPHLTTNAESTKARRDAAQAAYDKAIAPNPEAAKTAQEKVDAARAKLEESKAAAQQQWDRGALGFYETRNAQKALDVFATDKDYQGKPLASYTHPGAADDATNLDSMAKTLSLINKINELRAQHQLEPFKVTDYLMAVAQLQVNAQSRTNKMAHIKAFNVAENLASARYAGDELSLKLWYHNEKALHDQGVTDFAKVGHYLNIVSPNYTVTGLAYAPNIQANTFDHTPLYEDRSEAQTVAEYSDSLQRYMEGLKNTISNGSLAARMALDTATAELATASKNNPDSIEAQVAKAKLETATREYEAAKAALDAGQAKLTAATETYESAKSAKQAVQKLAEQLAAATAERDRAAARAAQLGEFGQRLAAAEADAARAQADVDRLSPAPAPKPTPGGPGRDMPATGNVFYVSNDWTSRQASNVFSYGRAGDEVLVGDWDGDGVDTFAVRRGNKIYVKNSVDGGAADVEFSYGRAGDEILVGDFDGDGKDTFAVRRGNTFYVLNSLHGGEADEVVHYGRAGDTVLTGDFDGDGKDTFAVRRGNLYYVKNIVAGGAADTVFSYGRAGDATILGDFDGDGVDTLAVRRGNTVYVKNSLAAGEADQVLTYGRASDQLFVGDWDGNGTDTPAVRR</sequence>
<dbReference type="SUPFAM" id="SSF55797">
    <property type="entry name" value="PR-1-like"/>
    <property type="match status" value="1"/>
</dbReference>
<keyword evidence="6" id="KW-1185">Reference proteome</keyword>
<evidence type="ECO:0000313" key="6">
    <source>
        <dbReference type="Proteomes" id="UP000014393"/>
    </source>
</evidence>
<evidence type="ECO:0000256" key="1">
    <source>
        <dbReference type="SAM" id="Coils"/>
    </source>
</evidence>
<dbReference type="InterPro" id="IPR028994">
    <property type="entry name" value="Integrin_alpha_N"/>
</dbReference>
<dbReference type="Gene3D" id="3.40.33.10">
    <property type="entry name" value="CAP"/>
    <property type="match status" value="1"/>
</dbReference>
<dbReference type="eggNOG" id="COG1196">
    <property type="taxonomic scope" value="Bacteria"/>
</dbReference>
<dbReference type="CDD" id="cd05379">
    <property type="entry name" value="CAP_bacterial"/>
    <property type="match status" value="1"/>
</dbReference>
<keyword evidence="1" id="KW-0175">Coiled coil</keyword>
<evidence type="ECO:0000256" key="3">
    <source>
        <dbReference type="SAM" id="SignalP"/>
    </source>
</evidence>
<feature type="signal peptide" evidence="3">
    <location>
        <begin position="1"/>
        <end position="20"/>
    </location>
</feature>
<dbReference type="SUPFAM" id="SSF69318">
    <property type="entry name" value="Integrin alpha N-terminal domain"/>
    <property type="match status" value="1"/>
</dbReference>
<gene>
    <name evidence="5" type="ORF">HMPREF9237_00563</name>
</gene>
<comment type="caution">
    <text evidence="5">The sequence shown here is derived from an EMBL/GenBank/DDBJ whole genome shotgun (WGS) entry which is preliminary data.</text>
</comment>
<dbReference type="AlphaFoldDB" id="S2WI45"/>
<feature type="coiled-coil region" evidence="1">
    <location>
        <begin position="407"/>
        <end position="472"/>
    </location>
</feature>
<dbReference type="EMBL" id="AGWM01000005">
    <property type="protein sequence ID" value="EPD27574.1"/>
    <property type="molecule type" value="Genomic_DNA"/>
</dbReference>
<proteinExistence type="predicted"/>
<protein>
    <recommendedName>
        <fullName evidence="4">SCP domain-containing protein</fullName>
    </recommendedName>
</protein>
<dbReference type="HOGENOM" id="CLU_372865_0_0_11"/>
<reference evidence="5 6" key="1">
    <citation type="submission" date="2013-05" db="EMBL/GenBank/DDBJ databases">
        <title>The Genome Sequence of Actinobaculum schaalii FB123-CNA2.</title>
        <authorList>
            <consortium name="The Broad Institute Genomics Platform"/>
            <person name="Earl A."/>
            <person name="Ward D."/>
            <person name="Feldgarden M."/>
            <person name="Gevers D."/>
            <person name="Saerens B."/>
            <person name="Vaneechoutte M."/>
            <person name="Walker B."/>
            <person name="Young S."/>
            <person name="Zeng Q."/>
            <person name="Gargeya S."/>
            <person name="Fitzgerald M."/>
            <person name="Haas B."/>
            <person name="Abouelleil A."/>
            <person name="Allen A.W."/>
            <person name="Alvarado L."/>
            <person name="Arachchi H.M."/>
            <person name="Berlin A.M."/>
            <person name="Chapman S.B."/>
            <person name="Gainer-Dewar J."/>
            <person name="Goldberg J."/>
            <person name="Griggs A."/>
            <person name="Gujja S."/>
            <person name="Hansen M."/>
            <person name="Howarth C."/>
            <person name="Imamovic A."/>
            <person name="Ireland A."/>
            <person name="Larimer J."/>
            <person name="McCowan C."/>
            <person name="Murphy C."/>
            <person name="Pearson M."/>
            <person name="Poon T.W."/>
            <person name="Priest M."/>
            <person name="Roberts A."/>
            <person name="Saif S."/>
            <person name="Shea T."/>
            <person name="Sisk P."/>
            <person name="Sykes S."/>
            <person name="Wortman J."/>
            <person name="Nusbaum C."/>
            <person name="Birren B."/>
        </authorList>
    </citation>
    <scope>NUCLEOTIDE SEQUENCE [LARGE SCALE GENOMIC DNA]</scope>
    <source>
        <strain evidence="5 6">FB123-CNA-2</strain>
    </source>
</reference>
<evidence type="ECO:0000259" key="4">
    <source>
        <dbReference type="Pfam" id="PF00188"/>
    </source>
</evidence>
<feature type="chain" id="PRO_5039623714" description="SCP domain-containing protein" evidence="3">
    <location>
        <begin position="21"/>
        <end position="745"/>
    </location>
</feature>
<evidence type="ECO:0000256" key="2">
    <source>
        <dbReference type="SAM" id="MobiDB-lite"/>
    </source>
</evidence>
<dbReference type="eggNOG" id="COG3055">
    <property type="taxonomic scope" value="Bacteria"/>
</dbReference>
<feature type="coiled-coil region" evidence="1">
    <location>
        <begin position="75"/>
        <end position="102"/>
    </location>
</feature>
<accession>S2WI45</accession>
<organism evidence="5 6">
    <name type="scientific">Actinotignum schaalii FB123-CNA-2</name>
    <dbReference type="NCBI Taxonomy" id="883067"/>
    <lineage>
        <taxon>Bacteria</taxon>
        <taxon>Bacillati</taxon>
        <taxon>Actinomycetota</taxon>
        <taxon>Actinomycetes</taxon>
        <taxon>Actinomycetales</taxon>
        <taxon>Actinomycetaceae</taxon>
        <taxon>Actinotignum</taxon>
    </lineage>
</organism>
<keyword evidence="3" id="KW-0732">Signal</keyword>
<dbReference type="InterPro" id="IPR014044">
    <property type="entry name" value="CAP_dom"/>
</dbReference>
<dbReference type="RefSeq" id="WP_016442201.1">
    <property type="nucleotide sequence ID" value="NZ_KE150262.1"/>
</dbReference>
<feature type="domain" description="SCP" evidence="4">
    <location>
        <begin position="234"/>
        <end position="337"/>
    </location>
</feature>